<proteinExistence type="predicted"/>
<accession>A0AAV7W310</accession>
<dbReference type="Proteomes" id="UP001066276">
    <property type="component" value="Chromosome 1_2"/>
</dbReference>
<protein>
    <submittedName>
        <fullName evidence="1">Uncharacterized protein</fullName>
    </submittedName>
</protein>
<dbReference type="AlphaFoldDB" id="A0AAV7W310"/>
<reference evidence="1" key="1">
    <citation type="journal article" date="2022" name="bioRxiv">
        <title>Sequencing and chromosome-scale assembly of the giantPleurodeles waltlgenome.</title>
        <authorList>
            <person name="Brown T."/>
            <person name="Elewa A."/>
            <person name="Iarovenko S."/>
            <person name="Subramanian E."/>
            <person name="Araus A.J."/>
            <person name="Petzold A."/>
            <person name="Susuki M."/>
            <person name="Suzuki K.-i.T."/>
            <person name="Hayashi T."/>
            <person name="Toyoda A."/>
            <person name="Oliveira C."/>
            <person name="Osipova E."/>
            <person name="Leigh N.D."/>
            <person name="Simon A."/>
            <person name="Yun M.H."/>
        </authorList>
    </citation>
    <scope>NUCLEOTIDE SEQUENCE</scope>
    <source>
        <strain evidence="1">20211129_DDA</strain>
        <tissue evidence="1">Liver</tissue>
    </source>
</reference>
<gene>
    <name evidence="1" type="ORF">NDU88_001933</name>
</gene>
<dbReference type="EMBL" id="JANPWB010000002">
    <property type="protein sequence ID" value="KAJ1206529.1"/>
    <property type="molecule type" value="Genomic_DNA"/>
</dbReference>
<organism evidence="1 2">
    <name type="scientific">Pleurodeles waltl</name>
    <name type="common">Iberian ribbed newt</name>
    <dbReference type="NCBI Taxonomy" id="8319"/>
    <lineage>
        <taxon>Eukaryota</taxon>
        <taxon>Metazoa</taxon>
        <taxon>Chordata</taxon>
        <taxon>Craniata</taxon>
        <taxon>Vertebrata</taxon>
        <taxon>Euteleostomi</taxon>
        <taxon>Amphibia</taxon>
        <taxon>Batrachia</taxon>
        <taxon>Caudata</taxon>
        <taxon>Salamandroidea</taxon>
        <taxon>Salamandridae</taxon>
        <taxon>Pleurodelinae</taxon>
        <taxon>Pleurodeles</taxon>
    </lineage>
</organism>
<evidence type="ECO:0000313" key="1">
    <source>
        <dbReference type="EMBL" id="KAJ1206529.1"/>
    </source>
</evidence>
<keyword evidence="2" id="KW-1185">Reference proteome</keyword>
<name>A0AAV7W310_PLEWA</name>
<sequence>MGSWPEPVELRGGIWRGCGRRCMVQVCRSGIVSGFVRVDEQLEGDLFFYREPVDGSQVLGDMFLAWEVKDKFGSAILDGMQLFDVSRRGAGVESVAVLKLACY</sequence>
<comment type="caution">
    <text evidence="1">The sequence shown here is derived from an EMBL/GenBank/DDBJ whole genome shotgun (WGS) entry which is preliminary data.</text>
</comment>
<evidence type="ECO:0000313" key="2">
    <source>
        <dbReference type="Proteomes" id="UP001066276"/>
    </source>
</evidence>